<keyword evidence="1" id="KW-1133">Transmembrane helix</keyword>
<evidence type="ECO:0000259" key="2">
    <source>
        <dbReference type="Pfam" id="PF10277"/>
    </source>
</evidence>
<reference evidence="3" key="1">
    <citation type="journal article" date="2023" name="PLoS Negl. Trop. Dis.">
        <title>A genome sequence for Biomphalaria pfeifferi, the major vector snail for the human-infecting parasite Schistosoma mansoni.</title>
        <authorList>
            <person name="Bu L."/>
            <person name="Lu L."/>
            <person name="Laidemitt M.R."/>
            <person name="Zhang S.M."/>
            <person name="Mutuku M."/>
            <person name="Mkoji G."/>
            <person name="Steinauer M."/>
            <person name="Loker E.S."/>
        </authorList>
    </citation>
    <scope>NUCLEOTIDE SEQUENCE</scope>
    <source>
        <strain evidence="3">KasaAsao</strain>
    </source>
</reference>
<sequence>MAKTKSKGVVEEIFLNIPMWPFAVVTVSLPGVSLFVCFVTAVIFQFDDVNETMCNVKNFIPSISAVTGVTPQTYLWRTCIALHSTPRFAVCLFTYNHYVSRAHSVHPQRLAKYMFLIKVNFWLNFVENSCLTLVAYITNRENYPIHEKIFVVFMVTSLAYMLLNTILFNWSRAGSFSGTDRVSYYWKKVMFASIATATAGLLASFILHRVYCVVGAFSVFSACEYVIAYTNMGYHFTAYLDFKDRSFLFGRLCPYPRNNNESSSLAVTNNNVKLKNKAH</sequence>
<dbReference type="PANTHER" id="PTHR12892">
    <property type="entry name" value="FGF RECEPTOR ACTIVATING PROTEIN 1"/>
    <property type="match status" value="1"/>
</dbReference>
<dbReference type="GO" id="GO:0000139">
    <property type="term" value="C:Golgi membrane"/>
    <property type="evidence" value="ECO:0007669"/>
    <property type="project" value="InterPro"/>
</dbReference>
<keyword evidence="1" id="KW-0812">Transmembrane</keyword>
<keyword evidence="1" id="KW-0472">Membrane</keyword>
<organism evidence="3 4">
    <name type="scientific">Biomphalaria pfeifferi</name>
    <name type="common">Bloodfluke planorb</name>
    <name type="synonym">Freshwater snail</name>
    <dbReference type="NCBI Taxonomy" id="112525"/>
    <lineage>
        <taxon>Eukaryota</taxon>
        <taxon>Metazoa</taxon>
        <taxon>Spiralia</taxon>
        <taxon>Lophotrochozoa</taxon>
        <taxon>Mollusca</taxon>
        <taxon>Gastropoda</taxon>
        <taxon>Heterobranchia</taxon>
        <taxon>Euthyneura</taxon>
        <taxon>Panpulmonata</taxon>
        <taxon>Hygrophila</taxon>
        <taxon>Lymnaeoidea</taxon>
        <taxon>Planorbidae</taxon>
        <taxon>Biomphalaria</taxon>
    </lineage>
</organism>
<feature type="domain" description="CWH43-like N-terminal" evidence="2">
    <location>
        <begin position="19"/>
        <end position="244"/>
    </location>
</feature>
<proteinExistence type="predicted"/>
<protein>
    <submittedName>
        <fullName evidence="3">Post-GPI attachment to proteins factor 2</fullName>
    </submittedName>
</protein>
<gene>
    <name evidence="3" type="ORF">Bpfe_005939</name>
</gene>
<evidence type="ECO:0000313" key="4">
    <source>
        <dbReference type="Proteomes" id="UP001233172"/>
    </source>
</evidence>
<dbReference type="Proteomes" id="UP001233172">
    <property type="component" value="Unassembled WGS sequence"/>
</dbReference>
<evidence type="ECO:0000313" key="3">
    <source>
        <dbReference type="EMBL" id="KAK0064850.1"/>
    </source>
</evidence>
<comment type="caution">
    <text evidence="3">The sequence shown here is derived from an EMBL/GenBank/DDBJ whole genome shotgun (WGS) entry which is preliminary data.</text>
</comment>
<feature type="transmembrane region" description="Helical" evidence="1">
    <location>
        <begin position="189"/>
        <end position="211"/>
    </location>
</feature>
<reference evidence="3" key="2">
    <citation type="submission" date="2023-04" db="EMBL/GenBank/DDBJ databases">
        <authorList>
            <person name="Bu L."/>
            <person name="Lu L."/>
            <person name="Laidemitt M.R."/>
            <person name="Zhang S.M."/>
            <person name="Mutuku M."/>
            <person name="Mkoji G."/>
            <person name="Steinauer M."/>
            <person name="Loker E.S."/>
        </authorList>
    </citation>
    <scope>NUCLEOTIDE SEQUENCE</scope>
    <source>
        <strain evidence="3">KasaAsao</strain>
        <tissue evidence="3">Whole Snail</tissue>
    </source>
</reference>
<dbReference type="InterPro" id="IPR039545">
    <property type="entry name" value="PGAP2"/>
</dbReference>
<dbReference type="InterPro" id="IPR019402">
    <property type="entry name" value="CWH43_N"/>
</dbReference>
<dbReference type="GO" id="GO:0005789">
    <property type="term" value="C:endoplasmic reticulum membrane"/>
    <property type="evidence" value="ECO:0007669"/>
    <property type="project" value="TreeGrafter"/>
</dbReference>
<feature type="transmembrane region" description="Helical" evidence="1">
    <location>
        <begin position="119"/>
        <end position="137"/>
    </location>
</feature>
<dbReference type="Pfam" id="PF10277">
    <property type="entry name" value="Frag1"/>
    <property type="match status" value="1"/>
</dbReference>
<feature type="transmembrane region" description="Helical" evidence="1">
    <location>
        <begin position="20"/>
        <end position="44"/>
    </location>
</feature>
<keyword evidence="4" id="KW-1185">Reference proteome</keyword>
<name>A0AAD8FHT2_BIOPF</name>
<dbReference type="GO" id="GO:0006506">
    <property type="term" value="P:GPI anchor biosynthetic process"/>
    <property type="evidence" value="ECO:0007669"/>
    <property type="project" value="TreeGrafter"/>
</dbReference>
<feature type="transmembrane region" description="Helical" evidence="1">
    <location>
        <begin position="149"/>
        <end position="168"/>
    </location>
</feature>
<accession>A0AAD8FHT2</accession>
<dbReference type="EMBL" id="JASAOG010000016">
    <property type="protein sequence ID" value="KAK0064850.1"/>
    <property type="molecule type" value="Genomic_DNA"/>
</dbReference>
<evidence type="ECO:0000256" key="1">
    <source>
        <dbReference type="SAM" id="Phobius"/>
    </source>
</evidence>
<dbReference type="PANTHER" id="PTHR12892:SF17">
    <property type="entry name" value="POST-GPI ATTACHMENT TO PROTEINS FACTOR 2-LIKE"/>
    <property type="match status" value="1"/>
</dbReference>
<dbReference type="AlphaFoldDB" id="A0AAD8FHT2"/>